<evidence type="ECO:0000313" key="3">
    <source>
        <dbReference type="Proteomes" id="UP000009027"/>
    </source>
</evidence>
<dbReference type="AlphaFoldDB" id="F9WQG1"/>
<evidence type="ECO:0000313" key="2">
    <source>
        <dbReference type="EMBL" id="CCD19789.1"/>
    </source>
</evidence>
<dbReference type="GO" id="GO:0106064">
    <property type="term" value="P:regulation of cobalamin metabolic process"/>
    <property type="evidence" value="ECO:0007669"/>
    <property type="project" value="TreeGrafter"/>
</dbReference>
<feature type="chain" id="PRO_5003395267" evidence="1">
    <location>
        <begin position="22"/>
        <end position="416"/>
    </location>
</feature>
<dbReference type="PANTHER" id="PTHR11105:SF0">
    <property type="entry name" value="CITRAMALYL-COA LYASE, MITOCHONDRIAL"/>
    <property type="match status" value="1"/>
</dbReference>
<dbReference type="Proteomes" id="UP000009027">
    <property type="component" value="Unassembled WGS sequence"/>
</dbReference>
<dbReference type="SUPFAM" id="SSF51621">
    <property type="entry name" value="Phosphoenolpyruvate/pyruvate domain"/>
    <property type="match status" value="1"/>
</dbReference>
<dbReference type="InterPro" id="IPR040442">
    <property type="entry name" value="Pyrv_kinase-like_dom_sf"/>
</dbReference>
<dbReference type="InterPro" id="IPR040186">
    <property type="entry name" value="Citramalyl-CoA_lyase"/>
</dbReference>
<keyword evidence="3" id="KW-1185">Reference proteome</keyword>
<name>F9WQG1_TRYVY</name>
<dbReference type="Gene3D" id="3.20.20.60">
    <property type="entry name" value="Phosphoenolpyruvate-binding domains"/>
    <property type="match status" value="1"/>
</dbReference>
<proteinExistence type="predicted"/>
<organism evidence="2 3">
    <name type="scientific">Trypanosoma vivax (strain Y486)</name>
    <dbReference type="NCBI Taxonomy" id="1055687"/>
    <lineage>
        <taxon>Eukaryota</taxon>
        <taxon>Discoba</taxon>
        <taxon>Euglenozoa</taxon>
        <taxon>Kinetoplastea</taxon>
        <taxon>Metakinetoplastina</taxon>
        <taxon>Trypanosomatida</taxon>
        <taxon>Trypanosomatidae</taxon>
        <taxon>Trypanosoma</taxon>
        <taxon>Duttonella</taxon>
    </lineage>
</organism>
<dbReference type="InterPro" id="IPR015813">
    <property type="entry name" value="Pyrv/PenolPyrv_kinase-like_dom"/>
</dbReference>
<feature type="signal peptide" evidence="1">
    <location>
        <begin position="1"/>
        <end position="21"/>
    </location>
</feature>
<accession>F9WQG1</accession>
<keyword evidence="1" id="KW-0732">Signal</keyword>
<reference evidence="2 3" key="1">
    <citation type="journal article" date="2012" name="Proc. Natl. Acad. Sci. U.S.A.">
        <title>Antigenic diversity is generated by distinct evolutionary mechanisms in African trypanosome species.</title>
        <authorList>
            <person name="Jackson A.P."/>
            <person name="Berry A."/>
            <person name="Aslett M."/>
            <person name="Allison H.C."/>
            <person name="Burton P."/>
            <person name="Vavrova-Anderson J."/>
            <person name="Brown R."/>
            <person name="Browne H."/>
            <person name="Corton N."/>
            <person name="Hauser H."/>
            <person name="Gamble J."/>
            <person name="Gilderthorp R."/>
            <person name="Marcello L."/>
            <person name="McQuillan J."/>
            <person name="Otto T.D."/>
            <person name="Quail M.A."/>
            <person name="Sanders M.J."/>
            <person name="van Tonder A."/>
            <person name="Ginger M.L."/>
            <person name="Field M.C."/>
            <person name="Barry J.D."/>
            <person name="Hertz-Fowler C."/>
            <person name="Berriman M."/>
        </authorList>
    </citation>
    <scope>NUCLEOTIDE SEQUENCE</scope>
    <source>
        <strain evidence="2 3">Y486</strain>
    </source>
</reference>
<protein>
    <submittedName>
        <fullName evidence="2">Uncharacterized protein</fullName>
    </submittedName>
</protein>
<dbReference type="VEuPathDB" id="TriTrypDB:TvY486_0025080"/>
<evidence type="ECO:0000256" key="1">
    <source>
        <dbReference type="SAM" id="SignalP"/>
    </source>
</evidence>
<sequence>MYVCACVYSACFFFIALGAHCASQSGEQDKSQEQMWSFSSLFRGGAAGSLLGSLRKLRSDFEMWRDRRDDRVAREIYDHHNKHKFPLIHANSRACPRSVLVVPPMSTRDSLQRQARHGAAADVVMIDLTLSSTNDETKARERVLEFLRERSERRDADDLGGDSLRFLLRVHSPEFDASRAFLDLELVGLLGTLIEGAVLPSVTTNTFSLVREYVHPDHQLWAEFDTPLSVLQAREVCHQGHYSCAVLNTHALAEGLQLTGNTTYTKASTRDDDGVCGTGVAQKELAYPPLLHHCNSQVLLAARAHGMHVLESAFTDASDTLGFRRDVRRCRAFGFDGKFTTQSAQVAFCHEAFVPTAEEVLWATEVQRQYVDKFSGSEYGEFGRVCGVSERARWQRAAFILGRHNEGATPSAHEES</sequence>
<dbReference type="GO" id="GO:0047777">
    <property type="term" value="F:(S)-citramalyl-CoA lyase activity"/>
    <property type="evidence" value="ECO:0007669"/>
    <property type="project" value="TreeGrafter"/>
</dbReference>
<dbReference type="PANTHER" id="PTHR11105">
    <property type="entry name" value="CITRATE LYASE SUBUNIT BETA-RELATED"/>
    <property type="match status" value="1"/>
</dbReference>
<gene>
    <name evidence="2" type="ORF">TvY486_0025080</name>
</gene>
<dbReference type="EMBL" id="CAEX01004119">
    <property type="protein sequence ID" value="CCD19789.1"/>
    <property type="molecule type" value="Genomic_DNA"/>
</dbReference>